<evidence type="ECO:0000313" key="1">
    <source>
        <dbReference type="EMBL" id="KKN43442.1"/>
    </source>
</evidence>
<comment type="caution">
    <text evidence="1">The sequence shown here is derived from an EMBL/GenBank/DDBJ whole genome shotgun (WGS) entry which is preliminary data.</text>
</comment>
<dbReference type="EMBL" id="LAZR01001511">
    <property type="protein sequence ID" value="KKN43442.1"/>
    <property type="molecule type" value="Genomic_DNA"/>
</dbReference>
<sequence>MGASSGIAGALMEIFEPVFIDITVPDQVLLRKDPLTPPPPKPCTPASHPNDTDAIWYCGHAPAMTLNSDGAILIWQPENSLGGPARQAEPNTGQARLGENGGVIYHREINGGFVVDAAIVDAEKFCCALRVNSEQGQARTLLTVNPTQHDNYLFASEKDGMLEWRDDGGTASVSMPSPGGEFWVLLGYDSGKLRMSAAKVGDVFPTSQTSAENATELAVALAEANDLFIGCRSHRKGILKTLGASTIFDVLIWLDHDGGTAVDQSKITQACRFVESGGNGA</sequence>
<organism evidence="1">
    <name type="scientific">marine sediment metagenome</name>
    <dbReference type="NCBI Taxonomy" id="412755"/>
    <lineage>
        <taxon>unclassified sequences</taxon>
        <taxon>metagenomes</taxon>
        <taxon>ecological metagenomes</taxon>
    </lineage>
</organism>
<proteinExistence type="predicted"/>
<name>A0A0F9R2N5_9ZZZZ</name>
<accession>A0A0F9R2N5</accession>
<dbReference type="AlphaFoldDB" id="A0A0F9R2N5"/>
<reference evidence="1" key="1">
    <citation type="journal article" date="2015" name="Nature">
        <title>Complex archaea that bridge the gap between prokaryotes and eukaryotes.</title>
        <authorList>
            <person name="Spang A."/>
            <person name="Saw J.H."/>
            <person name="Jorgensen S.L."/>
            <person name="Zaremba-Niedzwiedzka K."/>
            <person name="Martijn J."/>
            <person name="Lind A.E."/>
            <person name="van Eijk R."/>
            <person name="Schleper C."/>
            <person name="Guy L."/>
            <person name="Ettema T.J."/>
        </authorList>
    </citation>
    <scope>NUCLEOTIDE SEQUENCE</scope>
</reference>
<gene>
    <name evidence="1" type="ORF">LCGC14_0703210</name>
</gene>
<protein>
    <submittedName>
        <fullName evidence="1">Uncharacterized protein</fullName>
    </submittedName>
</protein>